<name>J3CFM9_9FLAO</name>
<gene>
    <name evidence="2" type="ORF">PMI13_02786</name>
</gene>
<dbReference type="OrthoDB" id="1274677at2"/>
<accession>J3CFM9</accession>
<dbReference type="EMBL" id="AKJY01000054">
    <property type="protein sequence ID" value="EJL70451.1"/>
    <property type="molecule type" value="Genomic_DNA"/>
</dbReference>
<feature type="chain" id="PRO_5003762915" evidence="1">
    <location>
        <begin position="20"/>
        <end position="494"/>
    </location>
</feature>
<evidence type="ECO:0000256" key="1">
    <source>
        <dbReference type="SAM" id="SignalP"/>
    </source>
</evidence>
<sequence length="494" mass="50746">MKKKIILVSLLGIALLSKAQVGINNSAPAATLDVTAKTTGAIPGTPEGLISPRLTLLDLNQKSSAYTTAQTGTLIYVTDASNDTPAGKTIKIVDVGYYYFDGSIWQRINTGTGTGTSSDNIYTSNGTLGANRTVAMADKTLSFTSGTPTVNQFNVDGTVFSVDTQNDRIGVGTATPQRTQHVSGSLQITNELNVGGNATTAGSAGTIGQILTSGGPGAAPIWKDASTGTGINIYTADGTLTGNRTVTQGANTLTFTGTSTNAFSVDGTTLSVDAANNRTGIGTTTPQRTQHVNGSLQITNEFNVGGDATTAGNAGTADQILVSSGPGAAPQWKNMSSVSGGLASANYVQGTSEITVNQGTTADVPGVSVTLTVPAGRTQTLFFTIQGYSSTTNNSFAGQGVFSLLQNGVKISSAYSSSGSGGVYLPNGTLLTNLPHPTTFIKSISLPAGTYTFKVQYSAWANNHIINKLPSNYVGYNGDTEAMLTKMTILVFND</sequence>
<organism evidence="2 3">
    <name type="scientific">Chryseobacterium populi</name>
    <dbReference type="NCBI Taxonomy" id="1144316"/>
    <lineage>
        <taxon>Bacteria</taxon>
        <taxon>Pseudomonadati</taxon>
        <taxon>Bacteroidota</taxon>
        <taxon>Flavobacteriia</taxon>
        <taxon>Flavobacteriales</taxon>
        <taxon>Weeksellaceae</taxon>
        <taxon>Chryseobacterium group</taxon>
        <taxon>Chryseobacterium</taxon>
    </lineage>
</organism>
<keyword evidence="1" id="KW-0732">Signal</keyword>
<dbReference type="PATRIC" id="fig|1144316.3.peg.2802"/>
<evidence type="ECO:0000313" key="3">
    <source>
        <dbReference type="Proteomes" id="UP000007509"/>
    </source>
</evidence>
<evidence type="ECO:0000313" key="2">
    <source>
        <dbReference type="EMBL" id="EJL70451.1"/>
    </source>
</evidence>
<dbReference type="AlphaFoldDB" id="J3CFM9"/>
<protein>
    <submittedName>
        <fullName evidence="2">Uncharacterized protein</fullName>
    </submittedName>
</protein>
<proteinExistence type="predicted"/>
<dbReference type="RefSeq" id="WP_007844690.1">
    <property type="nucleotide sequence ID" value="NZ_AKJY01000054.1"/>
</dbReference>
<reference evidence="2 3" key="1">
    <citation type="journal article" date="2012" name="J. Bacteriol.">
        <title>Twenty-one genome sequences from Pseudomonas species and 19 genome sequences from diverse bacteria isolated from the rhizosphere and endosphere of Populus deltoides.</title>
        <authorList>
            <person name="Brown S.D."/>
            <person name="Utturkar S.M."/>
            <person name="Klingeman D.M."/>
            <person name="Johnson C.M."/>
            <person name="Martin S.L."/>
            <person name="Land M.L."/>
            <person name="Lu T.Y."/>
            <person name="Schadt C.W."/>
            <person name="Doktycz M.J."/>
            <person name="Pelletier D.A."/>
        </authorList>
    </citation>
    <scope>NUCLEOTIDE SEQUENCE [LARGE SCALE GENOMIC DNA]</scope>
    <source>
        <strain evidence="2 3">CF314</strain>
    </source>
</reference>
<keyword evidence="3" id="KW-1185">Reference proteome</keyword>
<dbReference type="Proteomes" id="UP000007509">
    <property type="component" value="Unassembled WGS sequence"/>
</dbReference>
<feature type="signal peptide" evidence="1">
    <location>
        <begin position="1"/>
        <end position="19"/>
    </location>
</feature>
<comment type="caution">
    <text evidence="2">The sequence shown here is derived from an EMBL/GenBank/DDBJ whole genome shotgun (WGS) entry which is preliminary data.</text>
</comment>